<accession>A0A382HNR7</accession>
<dbReference type="Gene3D" id="1.25.10.10">
    <property type="entry name" value="Leucine-rich Repeat Variant"/>
    <property type="match status" value="1"/>
</dbReference>
<proteinExistence type="predicted"/>
<sequence>PVSLLEKLAGDEEWSVRDSVSENTNNPVSILKELAKDEDARSDLARNVSTPISVVRQRQEDFISLELEASDCNMYYVDYLIEEIKNSLDLDWCKGFIDAMQSESLSNYGEDPLISFDGSSIKISKNTEPFNLKKGEIRIFGFWEYDERSTDYEYLEWARNSKIISHSIEIYPGTFFVEKFTDSNGEELNFQLEGAGGEAYYNLGVADHERNLELECTSEPEDLLRMVSTILKK</sequence>
<dbReference type="EMBL" id="UINC01062059">
    <property type="protein sequence ID" value="SVB88293.1"/>
    <property type="molecule type" value="Genomic_DNA"/>
</dbReference>
<organism evidence="1">
    <name type="scientific">marine metagenome</name>
    <dbReference type="NCBI Taxonomy" id="408172"/>
    <lineage>
        <taxon>unclassified sequences</taxon>
        <taxon>metagenomes</taxon>
        <taxon>ecological metagenomes</taxon>
    </lineage>
</organism>
<reference evidence="1" key="1">
    <citation type="submission" date="2018-05" db="EMBL/GenBank/DDBJ databases">
        <authorList>
            <person name="Lanie J.A."/>
            <person name="Ng W.-L."/>
            <person name="Kazmierczak K.M."/>
            <person name="Andrzejewski T.M."/>
            <person name="Davidsen T.M."/>
            <person name="Wayne K.J."/>
            <person name="Tettelin H."/>
            <person name="Glass J.I."/>
            <person name="Rusch D."/>
            <person name="Podicherti R."/>
            <person name="Tsui H.-C.T."/>
            <person name="Winkler M.E."/>
        </authorList>
    </citation>
    <scope>NUCLEOTIDE SEQUENCE</scope>
</reference>
<gene>
    <name evidence="1" type="ORF">METZ01_LOCUS241147</name>
</gene>
<protein>
    <submittedName>
        <fullName evidence="1">Uncharacterized protein</fullName>
    </submittedName>
</protein>
<dbReference type="AlphaFoldDB" id="A0A382HNR7"/>
<feature type="non-terminal residue" evidence="1">
    <location>
        <position position="1"/>
    </location>
</feature>
<dbReference type="InterPro" id="IPR011989">
    <property type="entry name" value="ARM-like"/>
</dbReference>
<evidence type="ECO:0000313" key="1">
    <source>
        <dbReference type="EMBL" id="SVB88293.1"/>
    </source>
</evidence>
<name>A0A382HNR7_9ZZZZ</name>